<keyword evidence="12" id="KW-1185">Reference proteome</keyword>
<organism evidence="11 12">
    <name type="scientific">Ciona savignyi</name>
    <name type="common">Pacific transparent sea squirt</name>
    <dbReference type="NCBI Taxonomy" id="51511"/>
    <lineage>
        <taxon>Eukaryota</taxon>
        <taxon>Metazoa</taxon>
        <taxon>Chordata</taxon>
        <taxon>Tunicata</taxon>
        <taxon>Ascidiacea</taxon>
        <taxon>Phlebobranchia</taxon>
        <taxon>Cionidae</taxon>
        <taxon>Ciona</taxon>
    </lineage>
</organism>
<dbReference type="STRING" id="51511.ENSCSAVP00000003023"/>
<dbReference type="PANTHER" id="PTHR12961:SF0">
    <property type="entry name" value="CONSERVED OLIGOMERIC GOLGI COMPLEX SUBUNIT 2"/>
    <property type="match status" value="1"/>
</dbReference>
<dbReference type="InterPro" id="IPR024603">
    <property type="entry name" value="COG_complex_COG2_C"/>
</dbReference>
<evidence type="ECO:0000313" key="12">
    <source>
        <dbReference type="Proteomes" id="UP000007875"/>
    </source>
</evidence>
<evidence type="ECO:0000256" key="7">
    <source>
        <dbReference type="ARBA" id="ARBA00023136"/>
    </source>
</evidence>
<evidence type="ECO:0000256" key="8">
    <source>
        <dbReference type="ARBA" id="ARBA00031344"/>
    </source>
</evidence>
<reference evidence="11" key="3">
    <citation type="submission" date="2025-09" db="UniProtKB">
        <authorList>
            <consortium name="Ensembl"/>
        </authorList>
    </citation>
    <scope>IDENTIFICATION</scope>
</reference>
<dbReference type="GO" id="GO:0017119">
    <property type="term" value="C:Golgi transport complex"/>
    <property type="evidence" value="ECO:0007669"/>
    <property type="project" value="TreeGrafter"/>
</dbReference>
<dbReference type="Proteomes" id="UP000007875">
    <property type="component" value="Unassembled WGS sequence"/>
</dbReference>
<reference evidence="11" key="2">
    <citation type="submission" date="2025-08" db="UniProtKB">
        <authorList>
            <consortium name="Ensembl"/>
        </authorList>
    </citation>
    <scope>IDENTIFICATION</scope>
</reference>
<proteinExistence type="inferred from homology"/>
<comment type="subcellular location">
    <subcellularLocation>
        <location evidence="1">Golgi apparatus membrane</location>
        <topology evidence="1">Peripheral membrane protein</topology>
    </subcellularLocation>
</comment>
<keyword evidence="7" id="KW-0472">Membrane</keyword>
<keyword evidence="6" id="KW-0333">Golgi apparatus</keyword>
<name>H2YCH5_CIOSA</name>
<feature type="domain" description="COG complex component COG2 C-terminal" evidence="10">
    <location>
        <begin position="365"/>
        <end position="662"/>
    </location>
</feature>
<evidence type="ECO:0000256" key="6">
    <source>
        <dbReference type="ARBA" id="ARBA00023034"/>
    </source>
</evidence>
<evidence type="ECO:0000256" key="3">
    <source>
        <dbReference type="ARBA" id="ARBA00020977"/>
    </source>
</evidence>
<dbReference type="InterPro" id="IPR009316">
    <property type="entry name" value="COG2"/>
</dbReference>
<evidence type="ECO:0000256" key="1">
    <source>
        <dbReference type="ARBA" id="ARBA00004395"/>
    </source>
</evidence>
<dbReference type="GO" id="GO:0006891">
    <property type="term" value="P:intra-Golgi vesicle-mediated transport"/>
    <property type="evidence" value="ECO:0007669"/>
    <property type="project" value="TreeGrafter"/>
</dbReference>
<dbReference type="AlphaFoldDB" id="H2YCH5"/>
<dbReference type="GO" id="GO:0007030">
    <property type="term" value="P:Golgi organization"/>
    <property type="evidence" value="ECO:0007669"/>
    <property type="project" value="InterPro"/>
</dbReference>
<evidence type="ECO:0000313" key="11">
    <source>
        <dbReference type="Ensembl" id="ENSCSAVP00000003023.1"/>
    </source>
</evidence>
<dbReference type="GO" id="GO:0000139">
    <property type="term" value="C:Golgi membrane"/>
    <property type="evidence" value="ECO:0007669"/>
    <property type="project" value="UniProtKB-SubCell"/>
</dbReference>
<dbReference type="Ensembl" id="ENSCSAVT00000003068.1">
    <property type="protein sequence ID" value="ENSCSAVP00000003023.1"/>
    <property type="gene ID" value="ENSCSAVG00000001793.1"/>
</dbReference>
<keyword evidence="5" id="KW-0653">Protein transport</keyword>
<evidence type="ECO:0000259" key="9">
    <source>
        <dbReference type="Pfam" id="PF06148"/>
    </source>
</evidence>
<dbReference type="GeneTree" id="ENSGT00390000012040"/>
<dbReference type="GO" id="GO:0015031">
    <property type="term" value="P:protein transport"/>
    <property type="evidence" value="ECO:0007669"/>
    <property type="project" value="UniProtKB-KW"/>
</dbReference>
<reference evidence="12" key="1">
    <citation type="submission" date="2003-08" db="EMBL/GenBank/DDBJ databases">
        <authorList>
            <person name="Birren B."/>
            <person name="Nusbaum C."/>
            <person name="Abebe A."/>
            <person name="Abouelleil A."/>
            <person name="Adekoya E."/>
            <person name="Ait-zahra M."/>
            <person name="Allen N."/>
            <person name="Allen T."/>
            <person name="An P."/>
            <person name="Anderson M."/>
            <person name="Anderson S."/>
            <person name="Arachchi H."/>
            <person name="Armbruster J."/>
            <person name="Bachantsang P."/>
            <person name="Baldwin J."/>
            <person name="Barry A."/>
            <person name="Bayul T."/>
            <person name="Blitshsteyn B."/>
            <person name="Bloom T."/>
            <person name="Blye J."/>
            <person name="Boguslavskiy L."/>
            <person name="Borowsky M."/>
            <person name="Boukhgalter B."/>
            <person name="Brunache A."/>
            <person name="Butler J."/>
            <person name="Calixte N."/>
            <person name="Calvo S."/>
            <person name="Camarata J."/>
            <person name="Campo K."/>
            <person name="Chang J."/>
            <person name="Cheshatsang Y."/>
            <person name="Citroen M."/>
            <person name="Collymore A."/>
            <person name="Considine T."/>
            <person name="Cook A."/>
            <person name="Cooke P."/>
            <person name="Corum B."/>
            <person name="Cuomo C."/>
            <person name="David R."/>
            <person name="Dawoe T."/>
            <person name="Degray S."/>
            <person name="Dodge S."/>
            <person name="Dooley K."/>
            <person name="Dorje P."/>
            <person name="Dorjee K."/>
            <person name="Dorris L."/>
            <person name="Duffey N."/>
            <person name="Dupes A."/>
            <person name="Elkins T."/>
            <person name="Engels R."/>
            <person name="Erickson J."/>
            <person name="Farina A."/>
            <person name="Faro S."/>
            <person name="Ferreira P."/>
            <person name="Fischer H."/>
            <person name="Fitzgerald M."/>
            <person name="Foley K."/>
            <person name="Gage D."/>
            <person name="Galagan J."/>
            <person name="Gearin G."/>
            <person name="Gnerre S."/>
            <person name="Gnirke A."/>
            <person name="Goyette A."/>
            <person name="Graham J."/>
            <person name="Grandbois E."/>
            <person name="Gyaltsen K."/>
            <person name="Hafez N."/>
            <person name="Hagopian D."/>
            <person name="Hagos B."/>
            <person name="Hall J."/>
            <person name="Hatcher B."/>
            <person name="Heller A."/>
            <person name="Higgins H."/>
            <person name="Honan T."/>
            <person name="Horn A."/>
            <person name="Houde N."/>
            <person name="Hughes L."/>
            <person name="Hulme W."/>
            <person name="Husby E."/>
            <person name="Iliev I."/>
            <person name="Jaffe D."/>
            <person name="Jones C."/>
            <person name="Kamal M."/>
            <person name="Kamat A."/>
            <person name="Kamvysselis M."/>
            <person name="Karlsson E."/>
            <person name="Kells C."/>
            <person name="Kieu A."/>
            <person name="Kisner P."/>
            <person name="Kodira C."/>
            <person name="Kulbokas E."/>
            <person name="Labutti K."/>
            <person name="Lama D."/>
            <person name="Landers T."/>
            <person name="Leger J."/>
            <person name="Levine S."/>
            <person name="Lewis D."/>
            <person name="Lewis T."/>
            <person name="Lindblad-toh K."/>
            <person name="Liu X."/>
            <person name="Lokyitsang T."/>
            <person name="Lokyitsang Y."/>
            <person name="Lucien O."/>
            <person name="Lui A."/>
            <person name="Ma L.J."/>
            <person name="Mabbitt R."/>
            <person name="Macdonald J."/>
            <person name="Maclean C."/>
            <person name="Major J."/>
            <person name="Manning J."/>
            <person name="Marabella R."/>
            <person name="Maru K."/>
            <person name="Matthews C."/>
            <person name="Mauceli E."/>
            <person name="Mccarthy M."/>
            <person name="Mcdonough S."/>
            <person name="Mcghee T."/>
            <person name="Meldrim J."/>
            <person name="Meneus L."/>
            <person name="Mesirov J."/>
            <person name="Mihalev A."/>
            <person name="Mihova T."/>
            <person name="Mikkelsen T."/>
            <person name="Mlenga V."/>
            <person name="Moru K."/>
            <person name="Mozes J."/>
            <person name="Mulrain L."/>
            <person name="Munson G."/>
            <person name="Naylor J."/>
            <person name="Newes C."/>
            <person name="Nguyen C."/>
            <person name="Nguyen N."/>
            <person name="Nguyen T."/>
            <person name="Nicol R."/>
            <person name="Nielsen C."/>
            <person name="Nizzari M."/>
            <person name="Norbu C."/>
            <person name="Norbu N."/>
            <person name="O'donnell P."/>
            <person name="Okoawo O."/>
            <person name="O'leary S."/>
            <person name="Omotosho B."/>
            <person name="O'neill K."/>
            <person name="Osman S."/>
            <person name="Parker S."/>
            <person name="Perrin D."/>
            <person name="Phunkhang P."/>
            <person name="Piqani B."/>
            <person name="Purcell S."/>
            <person name="Rachupka T."/>
            <person name="Ramasamy U."/>
            <person name="Rameau R."/>
            <person name="Ray V."/>
            <person name="Raymond C."/>
            <person name="Retta R."/>
            <person name="Richardson S."/>
            <person name="Rise C."/>
            <person name="Rodriguez J."/>
            <person name="Rogers J."/>
            <person name="Rogov P."/>
            <person name="Rutman M."/>
            <person name="Schupbach R."/>
            <person name="Seaman C."/>
            <person name="Settipalli S."/>
            <person name="Sharpe T."/>
            <person name="Sheridan J."/>
            <person name="Sherpa N."/>
            <person name="Shi J."/>
            <person name="Smirnov S."/>
            <person name="Smith C."/>
            <person name="Sougnez C."/>
            <person name="Spencer B."/>
            <person name="Stalker J."/>
            <person name="Stange-thomann N."/>
            <person name="Stavropoulos S."/>
            <person name="Stetson K."/>
            <person name="Stone C."/>
            <person name="Stone S."/>
            <person name="Stubbs M."/>
            <person name="Talamas J."/>
            <person name="Tchuinga P."/>
            <person name="Tenzing P."/>
            <person name="Tesfaye S."/>
            <person name="Theodore J."/>
            <person name="Thoulutsang Y."/>
            <person name="Topham K."/>
            <person name="Towey S."/>
            <person name="Tsamla T."/>
            <person name="Tsomo N."/>
            <person name="Vallee D."/>
            <person name="Vassiliev H."/>
            <person name="Venkataraman V."/>
            <person name="Vinson J."/>
            <person name="Vo A."/>
            <person name="Wade C."/>
            <person name="Wang S."/>
            <person name="Wangchuk T."/>
            <person name="Wangdi T."/>
            <person name="Whittaker C."/>
            <person name="Wilkinson J."/>
            <person name="Wu Y."/>
            <person name="Wyman D."/>
            <person name="Yadav S."/>
            <person name="Yang S."/>
            <person name="Yang X."/>
            <person name="Yeager S."/>
            <person name="Yee E."/>
            <person name="Young G."/>
            <person name="Zainoun J."/>
            <person name="Zembeck L."/>
            <person name="Zimmer A."/>
            <person name="Zody M."/>
            <person name="Lander E."/>
        </authorList>
    </citation>
    <scope>NUCLEOTIDE SEQUENCE [LARGE SCALE GENOMIC DNA]</scope>
</reference>
<feature type="domain" description="Conserved oligomeric Golgi complex subunit 2 N-terminal" evidence="9">
    <location>
        <begin position="11"/>
        <end position="84"/>
    </location>
</feature>
<dbReference type="eggNOG" id="KOG2307">
    <property type="taxonomic scope" value="Eukaryota"/>
</dbReference>
<dbReference type="Pfam" id="PF06148">
    <property type="entry name" value="COG2_N"/>
    <property type="match status" value="1"/>
</dbReference>
<dbReference type="OMA" id="CWAEGVY"/>
<dbReference type="PANTHER" id="PTHR12961">
    <property type="entry name" value="CONSERVED OLIGOMERIC GOLGI COMPLEX COMPONENT 2"/>
    <property type="match status" value="1"/>
</dbReference>
<evidence type="ECO:0000259" key="10">
    <source>
        <dbReference type="Pfam" id="PF12022"/>
    </source>
</evidence>
<dbReference type="FunCoup" id="H2YCH5">
    <property type="interactions" value="788"/>
</dbReference>
<evidence type="ECO:0000256" key="4">
    <source>
        <dbReference type="ARBA" id="ARBA00022448"/>
    </source>
</evidence>
<comment type="similarity">
    <text evidence="2">Belongs to the COG2 family.</text>
</comment>
<dbReference type="InterPro" id="IPR024602">
    <property type="entry name" value="COG_su2_N"/>
</dbReference>
<sequence length="697" mass="79103">MSLLPIAPSTLCFDKNEFMKDEFSVDHFVADCRRRVQLETLRQDLEIYFKVLKNAMIELINKDYADFVNLSSNLVGMNKAIELLREPLSKMKLDVGKVEDEMKLNVGEVEDALELQRGASEKRSLLSHMKGLLQAVDKIEHIQRSDDSNTGQVLERIAGEFNQLQHHATFCKALPVLNHIRPRISDVTSSLQSGLEDELVRGVAGGDTRAVHRCLNSYALIGKTRDAENLVRAHVVQPCLHEIMEEHGGDASLNKLKQMFNKILEFVPSQLKMLCDITSGRQNQLGDQFRGIPGYDFMVNSAWPEIVMSLEKNIPELFASGDPDTFHKRYKLCMEFVSNYERQCGSQGSITRLRQSEAFNTLLTHWSLPVYFQIRQVLLLFSVLQWILVCYSGSFFKSRLKSSTVLWKCVERCWKDGVFLPSLLHRFWKLTLQLLSRYNAWIVGVKSEQVDFTLKTTSPRFDVAAGVFPLGKVAELILDIDAIVNKINAFYLDQIQPKVLKQGLKETDILQRALDQACTELTAHKDDLIKHIVTSLSSQSIAYLKQAQDVPRLFRKTNRPSPTDPSTYVNHLMKPIADFYEEQVGFVDATLLSHWLTQVATPVTDRFHQVVSEVLTSVRKMEESLIRLQKMRSGGKSSSGNLASLAGLSDDDKIRLQLFIDVTSFGKQMSDCGANVTEIPIYQKLLHLVEEAKKSSR</sequence>
<dbReference type="Pfam" id="PF12022">
    <property type="entry name" value="COG2_C"/>
    <property type="match status" value="1"/>
</dbReference>
<keyword evidence="4" id="KW-0813">Transport</keyword>
<evidence type="ECO:0000256" key="2">
    <source>
        <dbReference type="ARBA" id="ARBA00007603"/>
    </source>
</evidence>
<dbReference type="InParanoid" id="H2YCH5"/>
<accession>H2YCH5</accession>
<protein>
    <recommendedName>
        <fullName evidence="3">Conserved oligomeric Golgi complex subunit 2</fullName>
    </recommendedName>
    <alternativeName>
        <fullName evidence="8">Component of oligomeric Golgi complex 2</fullName>
    </alternativeName>
</protein>
<evidence type="ECO:0000256" key="5">
    <source>
        <dbReference type="ARBA" id="ARBA00022927"/>
    </source>
</evidence>